<dbReference type="Proteomes" id="UP001242368">
    <property type="component" value="Unassembled WGS sequence"/>
</dbReference>
<sequence>MITTLFSKSRPIGYMVISVMLLIVYVLNVMNDLSWTVDFYGVVKKSILFVLIVLSVFLVQFITFKNQLSDQNLYSLYLYACFLILFSSYFDNSDIIISNFFILLALRRSFSLHTLKASKLKIFDAALWILVAMLFEPWTVLFMLPLYFAILWYLSEDYRNWFIPLVAVFCISVLFYTYCLYTEQSFTDFFRHHFFVDFNFSYFENVYQNIALAIFSSIVFLFVTSQIFKLRSLPISDYTTYKKILICFIVGAAIYVISADKSNSLLVFTFFPLSIFGANYVQSLPRKWMKETVLIAIFVISFFLSMAGL</sequence>
<evidence type="ECO:0000313" key="2">
    <source>
        <dbReference type="EMBL" id="MDN3708546.1"/>
    </source>
</evidence>
<accession>A0ABT8CXV3</accession>
<feature type="transmembrane region" description="Helical" evidence="1">
    <location>
        <begin position="12"/>
        <end position="30"/>
    </location>
</feature>
<dbReference type="Pfam" id="PF19992">
    <property type="entry name" value="DUF6427"/>
    <property type="match status" value="1"/>
</dbReference>
<feature type="transmembrane region" description="Helical" evidence="1">
    <location>
        <begin position="161"/>
        <end position="181"/>
    </location>
</feature>
<keyword evidence="1" id="KW-0812">Transmembrane</keyword>
<keyword evidence="1" id="KW-1133">Transmembrane helix</keyword>
<comment type="caution">
    <text evidence="2">The sequence shown here is derived from an EMBL/GenBank/DDBJ whole genome shotgun (WGS) entry which is preliminary data.</text>
</comment>
<dbReference type="RefSeq" id="WP_290364407.1">
    <property type="nucleotide sequence ID" value="NZ_JAUFQU010000001.1"/>
</dbReference>
<gene>
    <name evidence="2" type="ORF">QW060_15700</name>
</gene>
<evidence type="ECO:0000313" key="3">
    <source>
        <dbReference type="Proteomes" id="UP001242368"/>
    </source>
</evidence>
<dbReference type="InterPro" id="IPR045625">
    <property type="entry name" value="DUF6427"/>
</dbReference>
<feature type="transmembrane region" description="Helical" evidence="1">
    <location>
        <begin position="288"/>
        <end position="307"/>
    </location>
</feature>
<feature type="transmembrane region" description="Helical" evidence="1">
    <location>
        <begin position="240"/>
        <end position="258"/>
    </location>
</feature>
<organism evidence="2 3">
    <name type="scientific">Paenimyroides ceti</name>
    <dbReference type="NCBI Taxonomy" id="395087"/>
    <lineage>
        <taxon>Bacteria</taxon>
        <taxon>Pseudomonadati</taxon>
        <taxon>Bacteroidota</taxon>
        <taxon>Flavobacteriia</taxon>
        <taxon>Flavobacteriales</taxon>
        <taxon>Flavobacteriaceae</taxon>
        <taxon>Paenimyroides</taxon>
    </lineage>
</organism>
<evidence type="ECO:0000256" key="1">
    <source>
        <dbReference type="SAM" id="Phobius"/>
    </source>
</evidence>
<proteinExistence type="predicted"/>
<name>A0ABT8CXV3_9FLAO</name>
<feature type="transmembrane region" description="Helical" evidence="1">
    <location>
        <begin position="264"/>
        <end position="281"/>
    </location>
</feature>
<dbReference type="EMBL" id="JAUFQU010000001">
    <property type="protein sequence ID" value="MDN3708546.1"/>
    <property type="molecule type" value="Genomic_DNA"/>
</dbReference>
<protein>
    <submittedName>
        <fullName evidence="2">DUF6427 family protein</fullName>
    </submittedName>
</protein>
<keyword evidence="3" id="KW-1185">Reference proteome</keyword>
<feature type="transmembrane region" description="Helical" evidence="1">
    <location>
        <begin position="206"/>
        <end position="228"/>
    </location>
</feature>
<keyword evidence="1" id="KW-0472">Membrane</keyword>
<feature type="transmembrane region" description="Helical" evidence="1">
    <location>
        <begin position="42"/>
        <end position="64"/>
    </location>
</feature>
<reference evidence="3" key="1">
    <citation type="journal article" date="2019" name="Int. J. Syst. Evol. Microbiol.">
        <title>The Global Catalogue of Microorganisms (GCM) 10K type strain sequencing project: providing services to taxonomists for standard genome sequencing and annotation.</title>
        <authorList>
            <consortium name="The Broad Institute Genomics Platform"/>
            <consortium name="The Broad Institute Genome Sequencing Center for Infectious Disease"/>
            <person name="Wu L."/>
            <person name="Ma J."/>
        </authorList>
    </citation>
    <scope>NUCLEOTIDE SEQUENCE [LARGE SCALE GENOMIC DNA]</scope>
    <source>
        <strain evidence="3">CECT 7184</strain>
    </source>
</reference>
<feature type="transmembrane region" description="Helical" evidence="1">
    <location>
        <begin position="126"/>
        <end position="154"/>
    </location>
</feature>
<feature type="transmembrane region" description="Helical" evidence="1">
    <location>
        <begin position="76"/>
        <end position="106"/>
    </location>
</feature>